<evidence type="ECO:0000259" key="5">
    <source>
        <dbReference type="PROSITE" id="PS50305"/>
    </source>
</evidence>
<evidence type="ECO:0000256" key="3">
    <source>
        <dbReference type="ARBA" id="ARBA00023027"/>
    </source>
</evidence>
<evidence type="ECO:0000256" key="1">
    <source>
        <dbReference type="ARBA" id="ARBA00006924"/>
    </source>
</evidence>
<dbReference type="PANTHER" id="PTHR11085">
    <property type="entry name" value="NAD-DEPENDENT PROTEIN DEACYLASE SIRTUIN-5, MITOCHONDRIAL-RELATED"/>
    <property type="match status" value="1"/>
</dbReference>
<dbReference type="EMBL" id="JAAAUY010000212">
    <property type="protein sequence ID" value="KAF9333275.1"/>
    <property type="molecule type" value="Genomic_DNA"/>
</dbReference>
<dbReference type="InterPro" id="IPR026591">
    <property type="entry name" value="Sirtuin_cat_small_dom_sf"/>
</dbReference>
<reference evidence="6" key="1">
    <citation type="journal article" date="2020" name="Fungal Divers.">
        <title>Resolving the Mortierellaceae phylogeny through synthesis of multi-gene phylogenetics and phylogenomics.</title>
        <authorList>
            <person name="Vandepol N."/>
            <person name="Liber J."/>
            <person name="Desiro A."/>
            <person name="Na H."/>
            <person name="Kennedy M."/>
            <person name="Barry K."/>
            <person name="Grigoriev I.V."/>
            <person name="Miller A.N."/>
            <person name="O'Donnell K."/>
            <person name="Stajich J.E."/>
            <person name="Bonito G."/>
        </authorList>
    </citation>
    <scope>NUCLEOTIDE SEQUENCE</scope>
    <source>
        <strain evidence="6">NVP1</strain>
    </source>
</reference>
<name>A0A9P5SRF9_9FUNG</name>
<dbReference type="Gene3D" id="3.30.1600.10">
    <property type="entry name" value="SIR2/SIRT2 'Small Domain"/>
    <property type="match status" value="1"/>
</dbReference>
<dbReference type="PROSITE" id="PS50305">
    <property type="entry name" value="SIRTUIN"/>
    <property type="match status" value="1"/>
</dbReference>
<feature type="domain" description="Deacetylase sirtuin-type" evidence="5">
    <location>
        <begin position="23"/>
        <end position="348"/>
    </location>
</feature>
<dbReference type="Gene3D" id="3.40.50.1220">
    <property type="entry name" value="TPP-binding domain"/>
    <property type="match status" value="1"/>
</dbReference>
<organism evidence="6 7">
    <name type="scientific">Podila minutissima</name>
    <dbReference type="NCBI Taxonomy" id="64525"/>
    <lineage>
        <taxon>Eukaryota</taxon>
        <taxon>Fungi</taxon>
        <taxon>Fungi incertae sedis</taxon>
        <taxon>Mucoromycota</taxon>
        <taxon>Mortierellomycotina</taxon>
        <taxon>Mortierellomycetes</taxon>
        <taxon>Mortierellales</taxon>
        <taxon>Mortierellaceae</taxon>
        <taxon>Podila</taxon>
    </lineage>
</organism>
<dbReference type="InterPro" id="IPR050134">
    <property type="entry name" value="NAD-dep_sirtuin_deacylases"/>
</dbReference>
<keyword evidence="7" id="KW-1185">Reference proteome</keyword>
<feature type="binding site" evidence="4">
    <location>
        <position position="244"/>
    </location>
    <ligand>
        <name>Zn(2+)</name>
        <dbReference type="ChEBI" id="CHEBI:29105"/>
    </ligand>
</feature>
<accession>A0A9P5SRF9</accession>
<dbReference type="InterPro" id="IPR029035">
    <property type="entry name" value="DHS-like_NAD/FAD-binding_dom"/>
</dbReference>
<comment type="similarity">
    <text evidence="1">Belongs to the sirtuin family. Class I subfamily.</text>
</comment>
<dbReference type="InterPro" id="IPR026590">
    <property type="entry name" value="Ssirtuin_cat_dom"/>
</dbReference>
<gene>
    <name evidence="6" type="primary">SIRT4</name>
    <name evidence="6" type="ORF">BG006_003840</name>
</gene>
<dbReference type="Proteomes" id="UP000696485">
    <property type="component" value="Unassembled WGS sequence"/>
</dbReference>
<keyword evidence="2" id="KW-0808">Transferase</keyword>
<dbReference type="InterPro" id="IPR003000">
    <property type="entry name" value="Sirtuin"/>
</dbReference>
<keyword evidence="3" id="KW-0520">NAD</keyword>
<proteinExistence type="inferred from homology"/>
<sequence length="361" mass="39707">MRLRISLRSVAKTISTSTSASPSQPLAISAKILADFIGTHCGSLAALTGAGVSTDSAIPDYRGQHGTYTLNPDYQPIFYQAFRDSDQARHRYWARSFLGFPPILTSQPNPTHFALAALQGDPDSIHGTRHLSSLITQNVDGLHQKAGARDVIELHGSLHLVRCMKCGHEEDRGVFQETLAELNPDWQELLVSQSASKLYTRINADGDVELRTPEEQRREEEQHADGDVRKRVPLDYHTFQYPTCSCCGTGQYKPKVVFFGENIPQQTKDASTQAVLESSGLLVMGTSLATYSAFRLVKLAKETGIPIAMVNIGPSRADELADVRIDRNSSLLMKEVARELGIGEVKGEIRTRTRVMNVVGS</sequence>
<comment type="caution">
    <text evidence="6">The sequence shown here is derived from an EMBL/GenBank/DDBJ whole genome shotgun (WGS) entry which is preliminary data.</text>
</comment>
<feature type="binding site" evidence="4">
    <location>
        <position position="166"/>
    </location>
    <ligand>
        <name>Zn(2+)</name>
        <dbReference type="ChEBI" id="CHEBI:29105"/>
    </ligand>
</feature>
<evidence type="ECO:0000313" key="6">
    <source>
        <dbReference type="EMBL" id="KAF9333275.1"/>
    </source>
</evidence>
<feature type="active site" description="Proton acceptor" evidence="4">
    <location>
        <position position="155"/>
    </location>
</feature>
<evidence type="ECO:0000256" key="2">
    <source>
        <dbReference type="ARBA" id="ARBA00022679"/>
    </source>
</evidence>
<evidence type="ECO:0000313" key="7">
    <source>
        <dbReference type="Proteomes" id="UP000696485"/>
    </source>
</evidence>
<keyword evidence="4" id="KW-0862">Zinc</keyword>
<dbReference type="PANTHER" id="PTHR11085:SF10">
    <property type="entry name" value="NAD-DEPENDENT PROTEIN DEACYLASE SIRTUIN-5, MITOCHONDRIAL-RELATED"/>
    <property type="match status" value="1"/>
</dbReference>
<dbReference type="AlphaFoldDB" id="A0A9P5SRF9"/>
<protein>
    <submittedName>
        <fullName evidence="6">NAD-dependent protein lipoamidase sirtuin-4</fullName>
    </submittedName>
</protein>
<dbReference type="GO" id="GO:0017136">
    <property type="term" value="F:histone deacetylase activity, NAD-dependent"/>
    <property type="evidence" value="ECO:0007669"/>
    <property type="project" value="TreeGrafter"/>
</dbReference>
<dbReference type="SUPFAM" id="SSF52467">
    <property type="entry name" value="DHS-like NAD/FAD-binding domain"/>
    <property type="match status" value="1"/>
</dbReference>
<dbReference type="GO" id="GO:0046872">
    <property type="term" value="F:metal ion binding"/>
    <property type="evidence" value="ECO:0007669"/>
    <property type="project" value="UniProtKB-KW"/>
</dbReference>
<dbReference type="Pfam" id="PF02146">
    <property type="entry name" value="SIR2"/>
    <property type="match status" value="1"/>
</dbReference>
<dbReference type="GO" id="GO:0070403">
    <property type="term" value="F:NAD+ binding"/>
    <property type="evidence" value="ECO:0007669"/>
    <property type="project" value="InterPro"/>
</dbReference>
<keyword evidence="4" id="KW-0479">Metal-binding</keyword>
<evidence type="ECO:0000256" key="4">
    <source>
        <dbReference type="PROSITE-ProRule" id="PRU00236"/>
    </source>
</evidence>
<feature type="binding site" evidence="4">
    <location>
        <position position="247"/>
    </location>
    <ligand>
        <name>Zn(2+)</name>
        <dbReference type="ChEBI" id="CHEBI:29105"/>
    </ligand>
</feature>
<feature type="binding site" evidence="4">
    <location>
        <position position="163"/>
    </location>
    <ligand>
        <name>Zn(2+)</name>
        <dbReference type="ChEBI" id="CHEBI:29105"/>
    </ligand>
</feature>